<comment type="caution">
    <text evidence="1">The sequence shown here is derived from an EMBL/GenBank/DDBJ whole genome shotgun (WGS) entry which is preliminary data.</text>
</comment>
<dbReference type="Gene3D" id="3.90.10.10">
    <property type="entry name" value="Cytochrome C3"/>
    <property type="match status" value="1"/>
</dbReference>
<gene>
    <name evidence="1" type="ORF">LCGC14_1667690</name>
</gene>
<proteinExistence type="predicted"/>
<dbReference type="SUPFAM" id="SSF48695">
    <property type="entry name" value="Multiheme cytochromes"/>
    <property type="match status" value="1"/>
</dbReference>
<organism evidence="1">
    <name type="scientific">marine sediment metagenome</name>
    <dbReference type="NCBI Taxonomy" id="412755"/>
    <lineage>
        <taxon>unclassified sequences</taxon>
        <taxon>metagenomes</taxon>
        <taxon>ecological metagenomes</taxon>
    </lineage>
</organism>
<reference evidence="1" key="1">
    <citation type="journal article" date="2015" name="Nature">
        <title>Complex archaea that bridge the gap between prokaryotes and eukaryotes.</title>
        <authorList>
            <person name="Spang A."/>
            <person name="Saw J.H."/>
            <person name="Jorgensen S.L."/>
            <person name="Zaremba-Niedzwiedzka K."/>
            <person name="Martijn J."/>
            <person name="Lind A.E."/>
            <person name="van Eijk R."/>
            <person name="Schleper C."/>
            <person name="Guy L."/>
            <person name="Ettema T.J."/>
        </authorList>
    </citation>
    <scope>NUCLEOTIDE SEQUENCE</scope>
</reference>
<protein>
    <submittedName>
        <fullName evidence="1">Uncharacterized protein</fullName>
    </submittedName>
</protein>
<accession>A0A0F9HSY2</accession>
<dbReference type="EMBL" id="LAZR01014263">
    <property type="protein sequence ID" value="KKM18242.1"/>
    <property type="molecule type" value="Genomic_DNA"/>
</dbReference>
<evidence type="ECO:0000313" key="1">
    <source>
        <dbReference type="EMBL" id="KKM18242.1"/>
    </source>
</evidence>
<dbReference type="InterPro" id="IPR036280">
    <property type="entry name" value="Multihaem_cyt_sf"/>
</dbReference>
<dbReference type="AlphaFoldDB" id="A0A0F9HSY2"/>
<name>A0A0F9HSY2_9ZZZZ</name>
<sequence length="172" mass="18510">MRKKIMRLVVVVSLILAVGSMVAVFSQGKEAEMPSIPGITVEDTRPDGCVDCHRQDGSERSSLKLLIEEWTKEVSSELLEKAQAAAPAGVELKGKHADTVAMTNTVPQDCLVCHSKQGAKMIGAPELGRLMHLTHLVGGAENEFITGYQGQCVQCHTLNKETGELTIKNGEA</sequence>